<gene>
    <name evidence="2" type="ORF">GGX14DRAFT_525787</name>
</gene>
<reference evidence="2" key="1">
    <citation type="submission" date="2023-03" db="EMBL/GenBank/DDBJ databases">
        <title>Massive genome expansion in bonnet fungi (Mycena s.s.) driven by repeated elements and novel gene families across ecological guilds.</title>
        <authorList>
            <consortium name="Lawrence Berkeley National Laboratory"/>
            <person name="Harder C.B."/>
            <person name="Miyauchi S."/>
            <person name="Viragh M."/>
            <person name="Kuo A."/>
            <person name="Thoen E."/>
            <person name="Andreopoulos B."/>
            <person name="Lu D."/>
            <person name="Skrede I."/>
            <person name="Drula E."/>
            <person name="Henrissat B."/>
            <person name="Morin E."/>
            <person name="Kohler A."/>
            <person name="Barry K."/>
            <person name="LaButti K."/>
            <person name="Morin E."/>
            <person name="Salamov A."/>
            <person name="Lipzen A."/>
            <person name="Mereny Z."/>
            <person name="Hegedus B."/>
            <person name="Baldrian P."/>
            <person name="Stursova M."/>
            <person name="Weitz H."/>
            <person name="Taylor A."/>
            <person name="Grigoriev I.V."/>
            <person name="Nagy L.G."/>
            <person name="Martin F."/>
            <person name="Kauserud H."/>
        </authorList>
    </citation>
    <scope>NUCLEOTIDE SEQUENCE</scope>
    <source>
        <strain evidence="2">9144</strain>
    </source>
</reference>
<feature type="transmembrane region" description="Helical" evidence="1">
    <location>
        <begin position="52"/>
        <end position="75"/>
    </location>
</feature>
<keyword evidence="3" id="KW-1185">Reference proteome</keyword>
<evidence type="ECO:0008006" key="4">
    <source>
        <dbReference type="Google" id="ProtNLM"/>
    </source>
</evidence>
<keyword evidence="1" id="KW-1133">Transmembrane helix</keyword>
<protein>
    <recommendedName>
        <fullName evidence="4">Transmembrane protein</fullName>
    </recommendedName>
</protein>
<proteinExistence type="predicted"/>
<dbReference type="EMBL" id="JARJCW010000073">
    <property type="protein sequence ID" value="KAJ7198253.1"/>
    <property type="molecule type" value="Genomic_DNA"/>
</dbReference>
<name>A0AAD6V630_9AGAR</name>
<feature type="transmembrane region" description="Helical" evidence="1">
    <location>
        <begin position="206"/>
        <end position="230"/>
    </location>
</feature>
<dbReference type="AlphaFoldDB" id="A0AAD6V630"/>
<evidence type="ECO:0000256" key="1">
    <source>
        <dbReference type="SAM" id="Phobius"/>
    </source>
</evidence>
<keyword evidence="1" id="KW-0812">Transmembrane</keyword>
<evidence type="ECO:0000313" key="3">
    <source>
        <dbReference type="Proteomes" id="UP001219525"/>
    </source>
</evidence>
<keyword evidence="1" id="KW-0472">Membrane</keyword>
<organism evidence="2 3">
    <name type="scientific">Mycena pura</name>
    <dbReference type="NCBI Taxonomy" id="153505"/>
    <lineage>
        <taxon>Eukaryota</taxon>
        <taxon>Fungi</taxon>
        <taxon>Dikarya</taxon>
        <taxon>Basidiomycota</taxon>
        <taxon>Agaricomycotina</taxon>
        <taxon>Agaricomycetes</taxon>
        <taxon>Agaricomycetidae</taxon>
        <taxon>Agaricales</taxon>
        <taxon>Marasmiineae</taxon>
        <taxon>Mycenaceae</taxon>
        <taxon>Mycena</taxon>
    </lineage>
</organism>
<feature type="transmembrane region" description="Helical" evidence="1">
    <location>
        <begin position="172"/>
        <end position="194"/>
    </location>
</feature>
<feature type="transmembrane region" description="Helical" evidence="1">
    <location>
        <begin position="87"/>
        <end position="107"/>
    </location>
</feature>
<comment type="caution">
    <text evidence="2">The sequence shown here is derived from an EMBL/GenBank/DDBJ whole genome shotgun (WGS) entry which is preliminary data.</text>
</comment>
<dbReference type="PANTHER" id="PTHR38848:SF3">
    <property type="entry name" value="G-PROTEIN COUPLED RECEPTORS FAMILY 3 PROFILE DOMAIN-CONTAINING PROTEIN"/>
    <property type="match status" value="1"/>
</dbReference>
<dbReference type="PANTHER" id="PTHR38848">
    <property type="entry name" value="G-PROTEIN COUPLED RECEPTORS FAMILY 3 PROFILE DOMAIN-CONTAINING PROTEIN"/>
    <property type="match status" value="1"/>
</dbReference>
<feature type="transmembrane region" description="Helical" evidence="1">
    <location>
        <begin position="236"/>
        <end position="258"/>
    </location>
</feature>
<feature type="transmembrane region" description="Helical" evidence="1">
    <location>
        <begin position="12"/>
        <end position="31"/>
    </location>
</feature>
<evidence type="ECO:0000313" key="2">
    <source>
        <dbReference type="EMBL" id="KAJ7198253.1"/>
    </source>
</evidence>
<dbReference type="Proteomes" id="UP001219525">
    <property type="component" value="Unassembled WGS sequence"/>
</dbReference>
<accession>A0AAD6V630</accession>
<sequence length="299" mass="33106">MAHSIFPNTGTQVFSAFIHFVGVTCITYFLSRRLCVEELTTRRGWSRTTWPRLCVLLVLLDSWLFVFSTGVLIFGVGVEMNRILCAAGTYLCVAFYTTSKVLIYMFLTEKVYLVWGKSTRRLRSPVYLICMTSVLLYVLAILVVVIFGRITLFRSTDDEGTCDIGLKPTASVPLLVYDLYINILLTSLFLWPLFRLRISSPIVKRVAARTLVAAVATLATSTVNIGLLTGLRGGELGWICLGICGADVVLNAAAMFWVASASSAAPRTDLEENSITTTDMFQPEIITLDTVADIMHRGQ</sequence>
<feature type="transmembrane region" description="Helical" evidence="1">
    <location>
        <begin position="127"/>
        <end position="152"/>
    </location>
</feature>